<dbReference type="RefSeq" id="WP_201362853.1">
    <property type="nucleotide sequence ID" value="NZ_BNJJ01000008.1"/>
</dbReference>
<evidence type="ECO:0000313" key="2">
    <source>
        <dbReference type="Proteomes" id="UP000635565"/>
    </source>
</evidence>
<accession>A0ABQ3VII7</accession>
<reference evidence="1 2" key="1">
    <citation type="journal article" date="2021" name="Int. J. Syst. Evol. Microbiol.">
        <title>Reticulibacter mediterranei gen. nov., sp. nov., within the new family Reticulibacteraceae fam. nov., and Ktedonospora formicarum gen. nov., sp. nov., Ktedonobacter robiniae sp. nov., Dictyobacter formicarum sp. nov. and Dictyobacter arantiisoli sp. nov., belonging to the class Ktedonobacteria.</title>
        <authorList>
            <person name="Yabe S."/>
            <person name="Zheng Y."/>
            <person name="Wang C.M."/>
            <person name="Sakai Y."/>
            <person name="Abe K."/>
            <person name="Yokota A."/>
            <person name="Donadio S."/>
            <person name="Cavaletti L."/>
            <person name="Monciardini P."/>
        </authorList>
    </citation>
    <scope>NUCLEOTIDE SEQUENCE [LARGE SCALE GENOMIC DNA]</scope>
    <source>
        <strain evidence="1 2">SOSP1-9</strain>
    </source>
</reference>
<protein>
    <submittedName>
        <fullName evidence="1">Uncharacterized protein</fullName>
    </submittedName>
</protein>
<keyword evidence="2" id="KW-1185">Reference proteome</keyword>
<evidence type="ECO:0000313" key="1">
    <source>
        <dbReference type="EMBL" id="GHO85188.1"/>
    </source>
</evidence>
<dbReference type="EMBL" id="BNJJ01000008">
    <property type="protein sequence ID" value="GHO85188.1"/>
    <property type="molecule type" value="Genomic_DNA"/>
</dbReference>
<sequence>MTEPPQMETAGVPKTFTPIGKGLSVNRVLHQEDKETRERILAQIKKEGFFHGENMEAYMLPAIVWHLPTGVRHLVANELGIPKQKVFIEGFEITAELPENPGKHLPVFFDLDSRGLKVVLEQERTIDR</sequence>
<comment type="caution">
    <text evidence="1">The sequence shown here is derived from an EMBL/GenBank/DDBJ whole genome shotgun (WGS) entry which is preliminary data.</text>
</comment>
<dbReference type="Proteomes" id="UP000635565">
    <property type="component" value="Unassembled WGS sequence"/>
</dbReference>
<name>A0ABQ3VII7_9CHLR</name>
<organism evidence="1 2">
    <name type="scientific">Dictyobacter formicarum</name>
    <dbReference type="NCBI Taxonomy" id="2778368"/>
    <lineage>
        <taxon>Bacteria</taxon>
        <taxon>Bacillati</taxon>
        <taxon>Chloroflexota</taxon>
        <taxon>Ktedonobacteria</taxon>
        <taxon>Ktedonobacterales</taxon>
        <taxon>Dictyobacteraceae</taxon>
        <taxon>Dictyobacter</taxon>
    </lineage>
</organism>
<proteinExistence type="predicted"/>
<gene>
    <name evidence="1" type="ORF">KSZ_31940</name>
</gene>